<evidence type="ECO:0000256" key="1">
    <source>
        <dbReference type="ARBA" id="ARBA00001954"/>
    </source>
</evidence>
<dbReference type="PRINTS" id="PR00682">
    <property type="entry name" value="IPNSYNTHASE"/>
</dbReference>
<dbReference type="InterPro" id="IPR005123">
    <property type="entry name" value="Oxoglu/Fe-dep_dioxygenase_dom"/>
</dbReference>
<evidence type="ECO:0000256" key="11">
    <source>
        <dbReference type="RuleBase" id="RU003682"/>
    </source>
</evidence>
<comment type="similarity">
    <text evidence="11">Belongs to the iron/ascorbate-dependent oxidoreductase family.</text>
</comment>
<dbReference type="SUPFAM" id="SSF51197">
    <property type="entry name" value="Clavaminate synthase-like"/>
    <property type="match status" value="1"/>
</dbReference>
<dbReference type="InterPro" id="IPR050231">
    <property type="entry name" value="Iron_ascorbate_oxido_reductase"/>
</dbReference>
<dbReference type="InterPro" id="IPR026992">
    <property type="entry name" value="DIOX_N"/>
</dbReference>
<evidence type="ECO:0000256" key="3">
    <source>
        <dbReference type="ARBA" id="ARBA00012293"/>
    </source>
</evidence>
<accession>A0ABY4EAM1</accession>
<evidence type="ECO:0000256" key="7">
    <source>
        <dbReference type="ARBA" id="ARBA00031011"/>
    </source>
</evidence>
<proteinExistence type="inferred from homology"/>
<dbReference type="EC" id="1.13.12.19" evidence="4"/>
<dbReference type="Gene3D" id="2.60.120.330">
    <property type="entry name" value="B-lactam Antibiotic, Isopenicillin N Synthase, Chain"/>
    <property type="match status" value="1"/>
</dbReference>
<dbReference type="PANTHER" id="PTHR47990">
    <property type="entry name" value="2-OXOGLUTARATE (2OG) AND FE(II)-DEPENDENT OXYGENASE SUPERFAMILY PROTEIN-RELATED"/>
    <property type="match status" value="1"/>
</dbReference>
<evidence type="ECO:0000256" key="8">
    <source>
        <dbReference type="ARBA" id="ARBA00031282"/>
    </source>
</evidence>
<gene>
    <name evidence="13" type="ORF">LVJ81_12795</name>
</gene>
<evidence type="ECO:0000313" key="13">
    <source>
        <dbReference type="EMBL" id="UOO92459.1"/>
    </source>
</evidence>
<comment type="catalytic activity">
    <reaction evidence="10">
        <text>L-arginine + 2-oxoglutarate + O2 = guanidine + L-glutamate 5-semialdehyde + succinate + CO2</text>
        <dbReference type="Rhea" id="RHEA:31535"/>
        <dbReference type="ChEBI" id="CHEBI:15379"/>
        <dbReference type="ChEBI" id="CHEBI:16526"/>
        <dbReference type="ChEBI" id="CHEBI:16810"/>
        <dbReference type="ChEBI" id="CHEBI:30031"/>
        <dbReference type="ChEBI" id="CHEBI:30087"/>
        <dbReference type="ChEBI" id="CHEBI:32682"/>
        <dbReference type="ChEBI" id="CHEBI:58066"/>
        <dbReference type="EC" id="1.14.20.7"/>
    </reaction>
</comment>
<evidence type="ECO:0000313" key="14">
    <source>
        <dbReference type="Proteomes" id="UP000832034"/>
    </source>
</evidence>
<name>A0ABY4EAM1_VITST</name>
<comment type="pathway">
    <text evidence="2">Alkene biosynthesis; ethylene biosynthesis via 2-oxoglutarate.</text>
</comment>
<evidence type="ECO:0000256" key="5">
    <source>
        <dbReference type="ARBA" id="ARBA00019045"/>
    </source>
</evidence>
<dbReference type="PROSITE" id="PS51471">
    <property type="entry name" value="FE2OG_OXY"/>
    <property type="match status" value="1"/>
</dbReference>
<dbReference type="EC" id="1.14.20.7" evidence="3"/>
<sequence>MKNTLPVIDLSKVDHPEERAAFYTELRQTARNIGFFYLVGHGVNLAQIRQMEQQARAFFDLPQAQKNRLNMVHSPQFRGYTGSKEEITRNQPDHREQIDLGAELPVWEHIPEDKPWLHLQGPNLWPDATALPEFKSTVLDYQHTLRQVAIKLLRAFLVALGQPENALDDLIADPAVHLLKLVRYPASAAQADAQGVGAHKDTDILTLLLQDEVGGLQVQTDEGWIDVPPLQDAFVINIGEILELATNGYLRANVHRVITPQGQQDRYSIAYFLAPNLNSHVTLLNLSTELKQLALGPEADPNNPMLQQLGANSFKSRLRSHKNVADKYYPQTYPQTRNAS</sequence>
<reference evidence="13" key="1">
    <citation type="submission" date="2021-12" db="EMBL/GenBank/DDBJ databases">
        <authorList>
            <person name="Veyrier F.J."/>
        </authorList>
    </citation>
    <scope>NUCLEOTIDE SEQUENCE</scope>
    <source>
        <strain evidence="13">SAG 1488-6</strain>
    </source>
</reference>
<keyword evidence="6" id="KW-0266">Ethylene biosynthesis</keyword>
<comment type="catalytic activity">
    <reaction evidence="9">
        <text>2-oxoglutarate + O2 + 2 H(+) = ethene + 3 CO2 + H2O</text>
        <dbReference type="Rhea" id="RHEA:31523"/>
        <dbReference type="ChEBI" id="CHEBI:15377"/>
        <dbReference type="ChEBI" id="CHEBI:15378"/>
        <dbReference type="ChEBI" id="CHEBI:15379"/>
        <dbReference type="ChEBI" id="CHEBI:16526"/>
        <dbReference type="ChEBI" id="CHEBI:16810"/>
        <dbReference type="ChEBI" id="CHEBI:18153"/>
        <dbReference type="EC" id="1.13.12.19"/>
    </reaction>
</comment>
<dbReference type="EMBL" id="CP091512">
    <property type="protein sequence ID" value="UOO92459.1"/>
    <property type="molecule type" value="Genomic_DNA"/>
</dbReference>
<keyword evidence="14" id="KW-1185">Reference proteome</keyword>
<reference evidence="13" key="2">
    <citation type="journal article" date="2022" name="Res Sq">
        <title>Evolution of multicellular longitudinally dividing oral cavity symbionts (Neisseriaceae).</title>
        <authorList>
            <person name="Nyongesa S."/>
            <person name="Weber P."/>
            <person name="Bernet E."/>
            <person name="Pullido F."/>
            <person name="Nieckarz M."/>
            <person name="Delaby M."/>
            <person name="Nieves C."/>
            <person name="Viehboeck T."/>
            <person name="Krause N."/>
            <person name="Rivera-Millot A."/>
            <person name="Nakamura A."/>
            <person name="Vischer N."/>
            <person name="VanNieuwenhze M."/>
            <person name="Brun Y."/>
            <person name="Cava F."/>
            <person name="Bulgheresi S."/>
            <person name="Veyrier F."/>
        </authorList>
    </citation>
    <scope>NUCLEOTIDE SEQUENCE</scope>
    <source>
        <strain evidence="13">SAG 1488-6</strain>
    </source>
</reference>
<dbReference type="RefSeq" id="WP_019958610.1">
    <property type="nucleotide sequence ID" value="NZ_CP091512.1"/>
</dbReference>
<dbReference type="Proteomes" id="UP000832034">
    <property type="component" value="Chromosome"/>
</dbReference>
<comment type="cofactor">
    <cofactor evidence="1">
        <name>Fe(2+)</name>
        <dbReference type="ChEBI" id="CHEBI:29033"/>
    </cofactor>
</comment>
<evidence type="ECO:0000256" key="6">
    <source>
        <dbReference type="ARBA" id="ARBA00022666"/>
    </source>
</evidence>
<feature type="domain" description="Fe2OG dioxygenase" evidence="12">
    <location>
        <begin position="174"/>
        <end position="275"/>
    </location>
</feature>
<evidence type="ECO:0000256" key="9">
    <source>
        <dbReference type="ARBA" id="ARBA00047725"/>
    </source>
</evidence>
<dbReference type="InterPro" id="IPR044861">
    <property type="entry name" value="IPNS-like_FE2OG_OXY"/>
</dbReference>
<organism evidence="13 14">
    <name type="scientific">Vitreoscilla stercoraria</name>
    <dbReference type="NCBI Taxonomy" id="61"/>
    <lineage>
        <taxon>Bacteria</taxon>
        <taxon>Pseudomonadati</taxon>
        <taxon>Pseudomonadota</taxon>
        <taxon>Betaproteobacteria</taxon>
        <taxon>Neisseriales</taxon>
        <taxon>Neisseriaceae</taxon>
        <taxon>Vitreoscilla</taxon>
    </lineage>
</organism>
<protein>
    <recommendedName>
        <fullName evidence="5">2-oxoglutarate-dependent ethylene/succinate-forming enzyme</fullName>
        <ecNumber evidence="4">1.13.12.19</ecNumber>
        <ecNumber evidence="3">1.14.20.7</ecNumber>
    </recommendedName>
    <alternativeName>
        <fullName evidence="7">2-oxoglutarate dioxygenase (ethylene-forming)</fullName>
    </alternativeName>
    <alternativeName>
        <fullName evidence="8">2-oxoglutarate/L-arginine monooxygenase/decarboxylase (succinate-forming)</fullName>
    </alternativeName>
</protein>
<dbReference type="Pfam" id="PF03171">
    <property type="entry name" value="2OG-FeII_Oxy"/>
    <property type="match status" value="1"/>
</dbReference>
<keyword evidence="11" id="KW-0479">Metal-binding</keyword>
<evidence type="ECO:0000256" key="2">
    <source>
        <dbReference type="ARBA" id="ARBA00004767"/>
    </source>
</evidence>
<dbReference type="InterPro" id="IPR027443">
    <property type="entry name" value="IPNS-like_sf"/>
</dbReference>
<keyword evidence="11" id="KW-0408">Iron</keyword>
<keyword evidence="11" id="KW-0560">Oxidoreductase</keyword>
<dbReference type="Pfam" id="PF14226">
    <property type="entry name" value="DIOX_N"/>
    <property type="match status" value="1"/>
</dbReference>
<evidence type="ECO:0000259" key="12">
    <source>
        <dbReference type="PROSITE" id="PS51471"/>
    </source>
</evidence>
<evidence type="ECO:0000256" key="4">
    <source>
        <dbReference type="ARBA" id="ARBA00012531"/>
    </source>
</evidence>
<evidence type="ECO:0000256" key="10">
    <source>
        <dbReference type="ARBA" id="ARBA00049359"/>
    </source>
</evidence>